<dbReference type="InterPro" id="IPR036390">
    <property type="entry name" value="WH_DNA-bd_sf"/>
</dbReference>
<comment type="caution">
    <text evidence="6">The sequence shown here is derived from an EMBL/GenBank/DDBJ whole genome shotgun (WGS) entry which is preliminary data.</text>
</comment>
<dbReference type="PROSITE" id="PS50931">
    <property type="entry name" value="HTH_LYSR"/>
    <property type="match status" value="1"/>
</dbReference>
<feature type="domain" description="HTH lysR-type" evidence="5">
    <location>
        <begin position="24"/>
        <end position="81"/>
    </location>
</feature>
<dbReference type="SUPFAM" id="SSF46785">
    <property type="entry name" value="Winged helix' DNA-binding domain"/>
    <property type="match status" value="1"/>
</dbReference>
<keyword evidence="7" id="KW-1185">Reference proteome</keyword>
<accession>A0ABW3ZHF6</accession>
<dbReference type="Gene3D" id="1.10.10.10">
    <property type="entry name" value="Winged helix-like DNA-binding domain superfamily/Winged helix DNA-binding domain"/>
    <property type="match status" value="1"/>
</dbReference>
<evidence type="ECO:0000256" key="1">
    <source>
        <dbReference type="ARBA" id="ARBA00009437"/>
    </source>
</evidence>
<dbReference type="Pfam" id="PF00126">
    <property type="entry name" value="HTH_1"/>
    <property type="match status" value="1"/>
</dbReference>
<dbReference type="InterPro" id="IPR036388">
    <property type="entry name" value="WH-like_DNA-bd_sf"/>
</dbReference>
<dbReference type="InterPro" id="IPR000847">
    <property type="entry name" value="LysR_HTH_N"/>
</dbReference>
<dbReference type="SUPFAM" id="SSF53850">
    <property type="entry name" value="Periplasmic binding protein-like II"/>
    <property type="match status" value="1"/>
</dbReference>
<dbReference type="Gene3D" id="3.40.190.10">
    <property type="entry name" value="Periplasmic binding protein-like II"/>
    <property type="match status" value="2"/>
</dbReference>
<keyword evidence="3" id="KW-0238">DNA-binding</keyword>
<evidence type="ECO:0000256" key="2">
    <source>
        <dbReference type="ARBA" id="ARBA00023015"/>
    </source>
</evidence>
<evidence type="ECO:0000313" key="7">
    <source>
        <dbReference type="Proteomes" id="UP001597135"/>
    </source>
</evidence>
<gene>
    <name evidence="6" type="ORF">ACFQ4E_09295</name>
</gene>
<dbReference type="Proteomes" id="UP001597135">
    <property type="component" value="Unassembled WGS sequence"/>
</dbReference>
<reference evidence="7" key="1">
    <citation type="journal article" date="2019" name="Int. J. Syst. Evol. Microbiol.">
        <title>The Global Catalogue of Microorganisms (GCM) 10K type strain sequencing project: providing services to taxonomists for standard genome sequencing and annotation.</title>
        <authorList>
            <consortium name="The Broad Institute Genomics Platform"/>
            <consortium name="The Broad Institute Genome Sequencing Center for Infectious Disease"/>
            <person name="Wu L."/>
            <person name="Ma J."/>
        </authorList>
    </citation>
    <scope>NUCLEOTIDE SEQUENCE [LARGE SCALE GENOMIC DNA]</scope>
    <source>
        <strain evidence="7">CCUG 62953</strain>
    </source>
</reference>
<keyword evidence="4" id="KW-0804">Transcription</keyword>
<comment type="similarity">
    <text evidence="1">Belongs to the LysR transcriptional regulatory family.</text>
</comment>
<keyword evidence="2" id="KW-0805">Transcription regulation</keyword>
<dbReference type="PANTHER" id="PTHR30419">
    <property type="entry name" value="HTH-TYPE TRANSCRIPTIONAL REGULATOR YBHD"/>
    <property type="match status" value="1"/>
</dbReference>
<dbReference type="RefSeq" id="WP_386802835.1">
    <property type="nucleotide sequence ID" value="NZ_JBHTMU010000013.1"/>
</dbReference>
<evidence type="ECO:0000259" key="5">
    <source>
        <dbReference type="PROSITE" id="PS50931"/>
    </source>
</evidence>
<evidence type="ECO:0000313" key="6">
    <source>
        <dbReference type="EMBL" id="MFD1342611.1"/>
    </source>
</evidence>
<dbReference type="PANTHER" id="PTHR30419:SF8">
    <property type="entry name" value="NITROGEN ASSIMILATION TRANSCRIPTIONAL ACTIVATOR-RELATED"/>
    <property type="match status" value="1"/>
</dbReference>
<name>A0ABW3ZHF6_9RHOB</name>
<dbReference type="EMBL" id="JBHTMU010000013">
    <property type="protein sequence ID" value="MFD1342611.1"/>
    <property type="molecule type" value="Genomic_DNA"/>
</dbReference>
<evidence type="ECO:0000256" key="4">
    <source>
        <dbReference type="ARBA" id="ARBA00023163"/>
    </source>
</evidence>
<evidence type="ECO:0000256" key="3">
    <source>
        <dbReference type="ARBA" id="ARBA00023125"/>
    </source>
</evidence>
<dbReference type="InterPro" id="IPR050950">
    <property type="entry name" value="HTH-type_LysR_regulators"/>
</dbReference>
<protein>
    <submittedName>
        <fullName evidence="6">LysR family transcriptional regulator</fullName>
    </submittedName>
</protein>
<dbReference type="Pfam" id="PF03466">
    <property type="entry name" value="LysR_substrate"/>
    <property type="match status" value="1"/>
</dbReference>
<proteinExistence type="inferred from homology"/>
<dbReference type="InterPro" id="IPR005119">
    <property type="entry name" value="LysR_subst-bd"/>
</dbReference>
<organism evidence="6 7">
    <name type="scientific">Litorisediminicola beolgyonensis</name>
    <dbReference type="NCBI Taxonomy" id="1173614"/>
    <lineage>
        <taxon>Bacteria</taxon>
        <taxon>Pseudomonadati</taxon>
        <taxon>Pseudomonadota</taxon>
        <taxon>Alphaproteobacteria</taxon>
        <taxon>Rhodobacterales</taxon>
        <taxon>Paracoccaceae</taxon>
        <taxon>Litorisediminicola</taxon>
    </lineage>
</organism>
<sequence length="325" mass="35352">MPETHSGAKTPTLPARDELIRKGLRLPQLRLLVAIEETGTVSGAAAQVAMTQPAASRLMSELERMVDARLYERHARGVTLTRAGRMLSARAREILHGLEDVQHQIAALGTGERGSVRIGSVTGPAVELVLPVLRQLRVTYPEIALSVHVDTSDKLADALLSGDLDFYIGRVPDDIDKRAITLTEVGPEPVSLVTRLEHPLTRKADLTMADCLAYDWVMQPETGLLRRTAEAYLLRNGLNPPARILSTSSMLLTLAIICETNAIAPLARAPADFYAGESAFGGRIRRLPIADDLAVVPYSLIRLSTVEPSPAVRRVLMLIEQRIGA</sequence>